<evidence type="ECO:0000256" key="1">
    <source>
        <dbReference type="ARBA" id="ARBA00022737"/>
    </source>
</evidence>
<accession>A0A8J1UC23</accession>
<dbReference type="InterPro" id="IPR000859">
    <property type="entry name" value="CUB_dom"/>
</dbReference>
<evidence type="ECO:0000256" key="2">
    <source>
        <dbReference type="ARBA" id="ARBA00023157"/>
    </source>
</evidence>
<dbReference type="InterPro" id="IPR035914">
    <property type="entry name" value="Sperma_CUB_dom_sf"/>
</dbReference>
<sequence>QIVNLTFHDFDVESHPDCEFDNVSLMDSYGTIEPSLCGYGIPSNIKSRDKWMLVELHTDGELARPGFYASFEAIDKIENDTFSMTTVAQASTLSTECGHPVYLNESSGDFASPGYTADSNSTYPHSTVCEWEIYVNEGMVIELTFNVFELE</sequence>
<evidence type="ECO:0000313" key="5">
    <source>
        <dbReference type="Proteomes" id="UP000749559"/>
    </source>
</evidence>
<evidence type="ECO:0000256" key="3">
    <source>
        <dbReference type="PROSITE-ProRule" id="PRU00059"/>
    </source>
</evidence>
<dbReference type="OrthoDB" id="6154841at2759"/>
<name>A0A8J1UC23_OWEFU</name>
<gene>
    <name evidence="4" type="ORF">OFUS_LOCUS7733</name>
</gene>
<feature type="non-terminal residue" evidence="4">
    <location>
        <position position="1"/>
    </location>
</feature>
<protein>
    <submittedName>
        <fullName evidence="4">Uncharacterized protein</fullName>
    </submittedName>
</protein>
<reference evidence="4" key="1">
    <citation type="submission" date="2022-03" db="EMBL/GenBank/DDBJ databases">
        <authorList>
            <person name="Martin C."/>
        </authorList>
    </citation>
    <scope>NUCLEOTIDE SEQUENCE</scope>
</reference>
<dbReference type="PROSITE" id="PS01180">
    <property type="entry name" value="CUB"/>
    <property type="match status" value="2"/>
</dbReference>
<dbReference type="AlphaFoldDB" id="A0A8J1UC23"/>
<dbReference type="PANTHER" id="PTHR24251">
    <property type="entry name" value="OVOCHYMASE-RELATED"/>
    <property type="match status" value="1"/>
</dbReference>
<comment type="caution">
    <text evidence="4">The sequence shown here is derived from an EMBL/GenBank/DDBJ whole genome shotgun (WGS) entry which is preliminary data.</text>
</comment>
<dbReference type="CDD" id="cd00041">
    <property type="entry name" value="CUB"/>
    <property type="match status" value="2"/>
</dbReference>
<keyword evidence="2" id="KW-1015">Disulfide bond</keyword>
<dbReference type="Gene3D" id="2.60.120.290">
    <property type="entry name" value="Spermadhesin, CUB domain"/>
    <property type="match status" value="2"/>
</dbReference>
<organism evidence="4 5">
    <name type="scientific">Owenia fusiformis</name>
    <name type="common">Polychaete worm</name>
    <dbReference type="NCBI Taxonomy" id="6347"/>
    <lineage>
        <taxon>Eukaryota</taxon>
        <taxon>Metazoa</taxon>
        <taxon>Spiralia</taxon>
        <taxon>Lophotrochozoa</taxon>
        <taxon>Annelida</taxon>
        <taxon>Polychaeta</taxon>
        <taxon>Sedentaria</taxon>
        <taxon>Canalipalpata</taxon>
        <taxon>Sabellida</taxon>
        <taxon>Oweniida</taxon>
        <taxon>Oweniidae</taxon>
        <taxon>Owenia</taxon>
    </lineage>
</organism>
<dbReference type="SUPFAM" id="SSF49854">
    <property type="entry name" value="Spermadhesin, CUB domain"/>
    <property type="match status" value="2"/>
</dbReference>
<dbReference type="Proteomes" id="UP000749559">
    <property type="component" value="Unassembled WGS sequence"/>
</dbReference>
<keyword evidence="5" id="KW-1185">Reference proteome</keyword>
<feature type="non-terminal residue" evidence="4">
    <location>
        <position position="151"/>
    </location>
</feature>
<proteinExistence type="predicted"/>
<evidence type="ECO:0000313" key="4">
    <source>
        <dbReference type="EMBL" id="CAH1781121.1"/>
    </source>
</evidence>
<dbReference type="EMBL" id="CAIIXF020000004">
    <property type="protein sequence ID" value="CAH1781121.1"/>
    <property type="molecule type" value="Genomic_DNA"/>
</dbReference>
<dbReference type="Pfam" id="PF00431">
    <property type="entry name" value="CUB"/>
    <property type="match status" value="2"/>
</dbReference>
<keyword evidence="1" id="KW-0677">Repeat</keyword>
<comment type="caution">
    <text evidence="3">Lacks conserved residue(s) required for the propagation of feature annotation.</text>
</comment>